<sequence>MGLDVTEGVGKTGVVASLTVGDGKKVIGIRADMDAINLTEASTHDHISKNAGKMHACGHDGHTVTLLGAAKLLSESKDFSGTVRFIFQPAEEPGYGAKAMLEDGLLERFPMDEIYGLHNAPSLRAGVICTKPGPIMASEDNFTVKITGRGCHASAPHMGIDPFAAAAEIYLALQTVVSRSVNPLHPAVVSVTEVYMDGAHNAIPSHVELRGDTRSYSTEDSALIEKRMREICLGVCALNGATCEFTYTHEFYPTINDKACTMAALEAAVHTVGAENVNGDCEPLTASEDFALFLREVPGCYLFLGSAKDRDPSKIAPLHNATFDYNDDVLTVGAAFWARLARERLV</sequence>
<gene>
    <name evidence="3" type="primary">hipO_7</name>
    <name evidence="3" type="ORF">SDC9_67786</name>
</gene>
<dbReference type="Gene3D" id="3.30.70.360">
    <property type="match status" value="1"/>
</dbReference>
<dbReference type="PANTHER" id="PTHR11014">
    <property type="entry name" value="PEPTIDASE M20 FAMILY MEMBER"/>
    <property type="match status" value="1"/>
</dbReference>
<organism evidence="3">
    <name type="scientific">bioreactor metagenome</name>
    <dbReference type="NCBI Taxonomy" id="1076179"/>
    <lineage>
        <taxon>unclassified sequences</taxon>
        <taxon>metagenomes</taxon>
        <taxon>ecological metagenomes</taxon>
    </lineage>
</organism>
<dbReference type="InterPro" id="IPR002933">
    <property type="entry name" value="Peptidase_M20"/>
</dbReference>
<reference evidence="3" key="1">
    <citation type="submission" date="2019-08" db="EMBL/GenBank/DDBJ databases">
        <authorList>
            <person name="Kucharzyk K."/>
            <person name="Murdoch R.W."/>
            <person name="Higgins S."/>
            <person name="Loffler F."/>
        </authorList>
    </citation>
    <scope>NUCLEOTIDE SEQUENCE</scope>
</reference>
<keyword evidence="1 3" id="KW-0378">Hydrolase</keyword>
<dbReference type="PANTHER" id="PTHR11014:SF63">
    <property type="entry name" value="METALLOPEPTIDASE, PUTATIVE (AFU_ORTHOLOGUE AFUA_6G09600)-RELATED"/>
    <property type="match status" value="1"/>
</dbReference>
<dbReference type="GO" id="GO:0047980">
    <property type="term" value="F:hippurate hydrolase activity"/>
    <property type="evidence" value="ECO:0007669"/>
    <property type="project" value="UniProtKB-EC"/>
</dbReference>
<evidence type="ECO:0000259" key="2">
    <source>
        <dbReference type="Pfam" id="PF07687"/>
    </source>
</evidence>
<dbReference type="InterPro" id="IPR011650">
    <property type="entry name" value="Peptidase_M20_dimer"/>
</dbReference>
<dbReference type="InterPro" id="IPR036264">
    <property type="entry name" value="Bact_exopeptidase_dim_dom"/>
</dbReference>
<dbReference type="AlphaFoldDB" id="A0A644XYJ2"/>
<dbReference type="Gene3D" id="3.40.630.10">
    <property type="entry name" value="Zn peptidases"/>
    <property type="match status" value="1"/>
</dbReference>
<dbReference type="Pfam" id="PF07687">
    <property type="entry name" value="M20_dimer"/>
    <property type="match status" value="1"/>
</dbReference>
<dbReference type="SUPFAM" id="SSF53187">
    <property type="entry name" value="Zn-dependent exopeptidases"/>
    <property type="match status" value="1"/>
</dbReference>
<dbReference type="NCBIfam" id="TIGR01891">
    <property type="entry name" value="amidohydrolases"/>
    <property type="match status" value="1"/>
</dbReference>
<dbReference type="InterPro" id="IPR017439">
    <property type="entry name" value="Amidohydrolase"/>
</dbReference>
<dbReference type="EMBL" id="VSSQ01003571">
    <property type="protein sequence ID" value="MPM21342.1"/>
    <property type="molecule type" value="Genomic_DNA"/>
</dbReference>
<dbReference type="FunFam" id="3.30.70.360:FF:000001">
    <property type="entry name" value="N-acetyldiaminopimelate deacetylase"/>
    <property type="match status" value="1"/>
</dbReference>
<name>A0A644XYJ2_9ZZZZ</name>
<dbReference type="PIRSF" id="PIRSF005962">
    <property type="entry name" value="Pept_M20D_amidohydro"/>
    <property type="match status" value="1"/>
</dbReference>
<comment type="caution">
    <text evidence="3">The sequence shown here is derived from an EMBL/GenBank/DDBJ whole genome shotgun (WGS) entry which is preliminary data.</text>
</comment>
<evidence type="ECO:0000313" key="3">
    <source>
        <dbReference type="EMBL" id="MPM21342.1"/>
    </source>
</evidence>
<accession>A0A644XYJ2</accession>
<dbReference type="EC" id="3.5.1.32" evidence="3"/>
<dbReference type="Pfam" id="PF01546">
    <property type="entry name" value="Peptidase_M20"/>
    <property type="match status" value="1"/>
</dbReference>
<proteinExistence type="predicted"/>
<feature type="domain" description="Peptidase M20 dimerisation" evidence="2">
    <location>
        <begin position="142"/>
        <end position="232"/>
    </location>
</feature>
<dbReference type="SUPFAM" id="SSF55031">
    <property type="entry name" value="Bacterial exopeptidase dimerisation domain"/>
    <property type="match status" value="1"/>
</dbReference>
<evidence type="ECO:0000256" key="1">
    <source>
        <dbReference type="ARBA" id="ARBA00022801"/>
    </source>
</evidence>
<protein>
    <submittedName>
        <fullName evidence="3">Hippurate hydrolase</fullName>
        <ecNumber evidence="3">3.5.1.32</ecNumber>
    </submittedName>
</protein>